<sequence>MWDTDYGPRANQVDANTQTSAYPHPDLSLPHPSLNLDFRMSVSLNPKIFSWTNTVWTSELDIVYWRNLVRFLGIWNSFTRRTR</sequence>
<dbReference type="Proteomes" id="UP000249056">
    <property type="component" value="Unassembled WGS sequence"/>
</dbReference>
<keyword evidence="3" id="KW-1185">Reference proteome</keyword>
<evidence type="ECO:0000313" key="3">
    <source>
        <dbReference type="Proteomes" id="UP000249056"/>
    </source>
</evidence>
<evidence type="ECO:0000313" key="2">
    <source>
        <dbReference type="EMBL" id="RAL59134.1"/>
    </source>
</evidence>
<comment type="caution">
    <text evidence="2">The sequence shown here is derived from an EMBL/GenBank/DDBJ whole genome shotgun (WGS) entry which is preliminary data.</text>
</comment>
<evidence type="ECO:0000256" key="1">
    <source>
        <dbReference type="SAM" id="MobiDB-lite"/>
    </source>
</evidence>
<gene>
    <name evidence="2" type="ORF">DID88_006690</name>
</gene>
<feature type="region of interest" description="Disordered" evidence="1">
    <location>
        <begin position="1"/>
        <end position="25"/>
    </location>
</feature>
<dbReference type="EMBL" id="QKRW01000058">
    <property type="protein sequence ID" value="RAL59134.1"/>
    <property type="molecule type" value="Genomic_DNA"/>
</dbReference>
<protein>
    <submittedName>
        <fullName evidence="2">Uncharacterized protein</fullName>
    </submittedName>
</protein>
<reference evidence="2 3" key="1">
    <citation type="submission" date="2018-06" db="EMBL/GenBank/DDBJ databases">
        <title>Genome Sequence of the Brown Rot Fungal Pathogen Monilinia fructigena.</title>
        <authorList>
            <person name="Landi L."/>
            <person name="De Miccolis Angelini R.M."/>
            <person name="Pollastro S."/>
            <person name="Abate D."/>
            <person name="Faretra F."/>
            <person name="Romanazzi G."/>
        </authorList>
    </citation>
    <scope>NUCLEOTIDE SEQUENCE [LARGE SCALE GENOMIC DNA]</scope>
    <source>
        <strain evidence="2 3">Mfrg269</strain>
    </source>
</reference>
<name>A0A395IGT5_9HELO</name>
<proteinExistence type="predicted"/>
<dbReference type="AlphaFoldDB" id="A0A395IGT5"/>
<organism evidence="2 3">
    <name type="scientific">Monilinia fructigena</name>
    <dbReference type="NCBI Taxonomy" id="38457"/>
    <lineage>
        <taxon>Eukaryota</taxon>
        <taxon>Fungi</taxon>
        <taxon>Dikarya</taxon>
        <taxon>Ascomycota</taxon>
        <taxon>Pezizomycotina</taxon>
        <taxon>Leotiomycetes</taxon>
        <taxon>Helotiales</taxon>
        <taxon>Sclerotiniaceae</taxon>
        <taxon>Monilinia</taxon>
    </lineage>
</organism>
<accession>A0A395IGT5</accession>